<feature type="region of interest" description="Disordered" evidence="5">
    <location>
        <begin position="801"/>
        <end position="992"/>
    </location>
</feature>
<evidence type="ECO:0000259" key="6">
    <source>
        <dbReference type="Pfam" id="PF07894"/>
    </source>
</evidence>
<feature type="compositionally biased region" description="Basic and acidic residues" evidence="5">
    <location>
        <begin position="656"/>
        <end position="680"/>
    </location>
</feature>
<dbReference type="InterPro" id="IPR050944">
    <property type="entry name" value="FAM83"/>
</dbReference>
<feature type="region of interest" description="Disordered" evidence="5">
    <location>
        <begin position="1008"/>
        <end position="1036"/>
    </location>
</feature>
<reference evidence="7" key="2">
    <citation type="submission" date="2025-09" db="UniProtKB">
        <authorList>
            <consortium name="Ensembl"/>
        </authorList>
    </citation>
    <scope>IDENTIFICATION</scope>
</reference>
<name>A0A8C1M3M5_CYPCA</name>
<feature type="compositionally biased region" description="Low complexity" evidence="5">
    <location>
        <begin position="905"/>
        <end position="917"/>
    </location>
</feature>
<dbReference type="GO" id="GO:0007165">
    <property type="term" value="P:signal transduction"/>
    <property type="evidence" value="ECO:0007669"/>
    <property type="project" value="TreeGrafter"/>
</dbReference>
<feature type="compositionally biased region" description="Polar residues" evidence="5">
    <location>
        <begin position="939"/>
        <end position="958"/>
    </location>
</feature>
<dbReference type="GO" id="GO:0045104">
    <property type="term" value="P:intermediate filament cytoskeleton organization"/>
    <property type="evidence" value="ECO:0007669"/>
    <property type="project" value="TreeGrafter"/>
</dbReference>
<dbReference type="GO" id="GO:0044380">
    <property type="term" value="P:protein localization to cytoskeleton"/>
    <property type="evidence" value="ECO:0007669"/>
    <property type="project" value="TreeGrafter"/>
</dbReference>
<protein>
    <submittedName>
        <fullName evidence="7">Family with sequence similarity 83 member Ha</fullName>
    </submittedName>
</protein>
<feature type="region of interest" description="Disordered" evidence="5">
    <location>
        <begin position="1058"/>
        <end position="1102"/>
    </location>
</feature>
<evidence type="ECO:0000256" key="3">
    <source>
        <dbReference type="ARBA" id="ARBA00022490"/>
    </source>
</evidence>
<keyword evidence="8" id="KW-1185">Reference proteome</keyword>
<feature type="compositionally biased region" description="Low complexity" evidence="5">
    <location>
        <begin position="977"/>
        <end position="992"/>
    </location>
</feature>
<dbReference type="Pfam" id="PF07894">
    <property type="entry name" value="SACK1"/>
    <property type="match status" value="1"/>
</dbReference>
<feature type="compositionally biased region" description="Polar residues" evidence="5">
    <location>
        <begin position="805"/>
        <end position="816"/>
    </location>
</feature>
<dbReference type="GO" id="GO:0030335">
    <property type="term" value="P:positive regulation of cell migration"/>
    <property type="evidence" value="ECO:0007669"/>
    <property type="project" value="TreeGrafter"/>
</dbReference>
<proteinExistence type="inferred from homology"/>
<feature type="region of interest" description="Disordered" evidence="5">
    <location>
        <begin position="748"/>
        <end position="778"/>
    </location>
</feature>
<feature type="compositionally biased region" description="Polar residues" evidence="5">
    <location>
        <begin position="1058"/>
        <end position="1071"/>
    </location>
</feature>
<feature type="domain" description="Scaffolding anchor of CK1" evidence="6">
    <location>
        <begin position="13"/>
        <end position="282"/>
    </location>
</feature>
<dbReference type="AlphaFoldDB" id="A0A8C1M3M5"/>
<organism evidence="7 8">
    <name type="scientific">Cyprinus carpio</name>
    <name type="common">Common carp</name>
    <dbReference type="NCBI Taxonomy" id="7962"/>
    <lineage>
        <taxon>Eukaryota</taxon>
        <taxon>Metazoa</taxon>
        <taxon>Chordata</taxon>
        <taxon>Craniata</taxon>
        <taxon>Vertebrata</taxon>
        <taxon>Euteleostomi</taxon>
        <taxon>Actinopterygii</taxon>
        <taxon>Neopterygii</taxon>
        <taxon>Teleostei</taxon>
        <taxon>Ostariophysi</taxon>
        <taxon>Cypriniformes</taxon>
        <taxon>Cyprinidae</taxon>
        <taxon>Cyprininae</taxon>
        <taxon>Cyprinus</taxon>
    </lineage>
</organism>
<feature type="compositionally biased region" description="Polar residues" evidence="5">
    <location>
        <begin position="1009"/>
        <end position="1036"/>
    </location>
</feature>
<dbReference type="InterPro" id="IPR012461">
    <property type="entry name" value="SACK1"/>
</dbReference>
<feature type="compositionally biased region" description="Polar residues" evidence="5">
    <location>
        <begin position="865"/>
        <end position="904"/>
    </location>
</feature>
<evidence type="ECO:0000256" key="5">
    <source>
        <dbReference type="SAM" id="MobiDB-lite"/>
    </source>
</evidence>
<dbReference type="GO" id="GO:1990254">
    <property type="term" value="F:keratin filament binding"/>
    <property type="evidence" value="ECO:0007669"/>
    <property type="project" value="TreeGrafter"/>
</dbReference>
<feature type="compositionally biased region" description="Polar residues" evidence="5">
    <location>
        <begin position="644"/>
        <end position="655"/>
    </location>
</feature>
<comment type="similarity">
    <text evidence="2">Belongs to the FAM83 family.</text>
</comment>
<feature type="compositionally biased region" description="Polar residues" evidence="5">
    <location>
        <begin position="512"/>
        <end position="528"/>
    </location>
</feature>
<feature type="region of interest" description="Disordered" evidence="5">
    <location>
        <begin position="644"/>
        <end position="694"/>
    </location>
</feature>
<evidence type="ECO:0000313" key="7">
    <source>
        <dbReference type="Ensembl" id="ENSCCRP00010070947.1"/>
    </source>
</evidence>
<dbReference type="Gene3D" id="3.30.870.10">
    <property type="entry name" value="Endonuclease Chain A"/>
    <property type="match status" value="1"/>
</dbReference>
<dbReference type="GO" id="GO:0019901">
    <property type="term" value="F:protein kinase binding"/>
    <property type="evidence" value="ECO:0007669"/>
    <property type="project" value="TreeGrafter"/>
</dbReference>
<feature type="compositionally biased region" description="Polar residues" evidence="5">
    <location>
        <begin position="1085"/>
        <end position="1099"/>
    </location>
</feature>
<dbReference type="Proteomes" id="UP000694427">
    <property type="component" value="Unplaced"/>
</dbReference>
<keyword evidence="4" id="KW-0206">Cytoskeleton</keyword>
<reference evidence="7" key="1">
    <citation type="submission" date="2025-08" db="UniProtKB">
        <authorList>
            <consortium name="Ensembl"/>
        </authorList>
    </citation>
    <scope>IDENTIFICATION</scope>
</reference>
<comment type="subcellular location">
    <subcellularLocation>
        <location evidence="1">Cytoplasm</location>
        <location evidence="1">Cytoskeleton</location>
    </subcellularLocation>
</comment>
<dbReference type="PANTHER" id="PTHR16181">
    <property type="entry name" value="PROTEIN FAM83A-RELATED"/>
    <property type="match status" value="1"/>
</dbReference>
<evidence type="ECO:0000256" key="2">
    <source>
        <dbReference type="ARBA" id="ARBA00006937"/>
    </source>
</evidence>
<feature type="compositionally biased region" description="Low complexity" evidence="5">
    <location>
        <begin position="959"/>
        <end position="970"/>
    </location>
</feature>
<dbReference type="Ensembl" id="ENSCCRT00010078420.1">
    <property type="protein sequence ID" value="ENSCCRP00010070947.1"/>
    <property type="gene ID" value="ENSCCRG00010030769.1"/>
</dbReference>
<keyword evidence="3" id="KW-0963">Cytoplasm</keyword>
<feature type="region of interest" description="Disordered" evidence="5">
    <location>
        <begin position="510"/>
        <end position="547"/>
    </location>
</feature>
<evidence type="ECO:0000256" key="1">
    <source>
        <dbReference type="ARBA" id="ARBA00004245"/>
    </source>
</evidence>
<accession>A0A8C1M3M5</accession>
<dbReference type="SUPFAM" id="SSF56024">
    <property type="entry name" value="Phospholipase D/nuclease"/>
    <property type="match status" value="1"/>
</dbReference>
<dbReference type="GO" id="GO:0045095">
    <property type="term" value="C:keratin filament"/>
    <property type="evidence" value="ECO:0007669"/>
    <property type="project" value="TreeGrafter"/>
</dbReference>
<sequence>MAHRSQCSSAGDNSLDPNYLPPHYREEYRMAIDALVEADLEGYYGFLQEADVVDFLSRSEIEYIKHIVQAPHHAAQPERRYMAEDVDGSSDTYWPVHSDHDAPSLDLGWPQQYRFIGPTEVTTLVNPSDPEMPSIKEQVRRMIKNAQQVIAVVMDMFTDVDIFADILCAATRGVAVYVLLDELNAHHFVGMVNNCRVNLDEIKFMRVRTVSGSTYYCRTGKTFKGQMMDRFILVDCRAVLSGNYSFMWSFEKIHRCLAHLFLGQLVTTFDEEFRILFAHSEPLVVENVLANMPHYGGEPESDYSTEKIHMFNRQYPTMGMEWAGRTTEDHLKLGYKMLPFRSESIHSATEANPSVQRHMKLHAAHQYRGDQQFIEHGRQIRGPNKTVGFKRHSYGNITDYEYMPPQNHPTMRGNQYMEGAMPQGGHFAREPHIYQGAGLQSGYDMYGRFRGQGQHIDQFSGPVYPHEGDEAEPPGAYDHIQRYLQSQPAMEEGHGPRNVLPHMQSNLKRHSMGQSYTCQTSPTQPNQPEQKRFLSVNRKPQDVSQKQGLRDWRINSYLSANDDAGELDLAELEGSTACDDIPCFMQEAPCGPIRAEIRPGNREFNRIPSPRENPTFFKIQNDSIMPGSLANPPSDLSQINIITTPASTSESSCTTEGDKAEETQNREPKETNRKNEEFLKRKPNRPVQRSSRLRHSLIFSSNLELNSAEEMKDTAGEKDGDEASKLSARVSQILDKRRTGSAFQPFQWKKGLPQTVPEKSSQRDECPSNLSQKPSSFIDMNDPDYRLRYFKELAAKRKLAAAKASQSNPMKATQKFSLPEKPLATDQPTVTVTDPFQQPTATVTGSSQQPTAAEIGSSRKPAATDTDSSQQPTATVKDSSDTDPFQQPTITVRDSSGTDSSQQPTSTVTDSSDIDSSQQPAATEIGSSKKPAAADKDSSQNSTSTGKDSTDTYSSQQPTVTVTDSSDTDSFQQPAKTVTDSSVTDSSQQPTVENTVTKITEVSEKTHLTVHSNSENQSSVAENTNSNVSAHQTSTENVISCSNLRDDTKVLLEQISAKNQRRSSLSKQSLAAPNEAKKAEVSSADKLSSCSGRPWSSKTTPEEREMLLQKMEQMRKERKVYSRFEVCC</sequence>
<feature type="compositionally biased region" description="Polar residues" evidence="5">
    <location>
        <begin position="826"/>
        <end position="851"/>
    </location>
</feature>
<evidence type="ECO:0000256" key="4">
    <source>
        <dbReference type="ARBA" id="ARBA00023212"/>
    </source>
</evidence>
<dbReference type="FunFam" id="3.30.870.10:FF:000004">
    <property type="entry name" value="protein FAM83H isoform X2"/>
    <property type="match status" value="1"/>
</dbReference>
<evidence type="ECO:0000313" key="8">
    <source>
        <dbReference type="Proteomes" id="UP000694427"/>
    </source>
</evidence>
<dbReference type="PANTHER" id="PTHR16181:SF16">
    <property type="entry name" value="FAMILY WITH SEQUENCE SIMILARITY 83 MEMBER HA"/>
    <property type="match status" value="1"/>
</dbReference>